<gene>
    <name evidence="2" type="ORF">MMF94_41955</name>
</gene>
<protein>
    <submittedName>
        <fullName evidence="2">HNH endonuclease</fullName>
    </submittedName>
</protein>
<dbReference type="RefSeq" id="WP_241043086.1">
    <property type="nucleotide sequence ID" value="NZ_BAAAJF010000020.1"/>
</dbReference>
<keyword evidence="3" id="KW-1185">Reference proteome</keyword>
<dbReference type="Proteomes" id="UP001299970">
    <property type="component" value="Unassembled WGS sequence"/>
</dbReference>
<dbReference type="InterPro" id="IPR003615">
    <property type="entry name" value="HNH_nuc"/>
</dbReference>
<dbReference type="SMART" id="SM00507">
    <property type="entry name" value="HNHc"/>
    <property type="match status" value="1"/>
</dbReference>
<keyword evidence="2" id="KW-0255">Endonuclease</keyword>
<reference evidence="2 3" key="1">
    <citation type="submission" date="2022-03" db="EMBL/GenBank/DDBJ databases">
        <title>Pseudonocardia alaer sp. nov., a novel actinomycete isolated from reed forest soil.</title>
        <authorList>
            <person name="Wang L."/>
        </authorList>
    </citation>
    <scope>NUCLEOTIDE SEQUENCE [LARGE SCALE GENOMIC DNA]</scope>
    <source>
        <strain evidence="2 3">Y-16303</strain>
    </source>
</reference>
<keyword evidence="2" id="KW-0378">Hydrolase</keyword>
<sequence length="278" mass="32081">MEEESPPLPDPDGPDLDQYVRDTSTKTIYGFLYRRRENPPSMVEIRAWAANELGEAHSQIDRRVRDLRTFFDVPAERIDGEYRYALRGWNPKRTGLVGAPITRRVRAEVLAPGRCAQCGRTPLTHGIVLVVDHRVPQAWGGDNEIENLQPLCEDCNHGKKDFYSSHDAHAEEIKQAISHEEPHRRIGELLKAFRGAWVPGELIGIVASAVQYQEDWQKRLREIRTLGWVIRSEKRYNEGSRVRTYYRVESWEPWPTGSISAEIRRRERSNAARRSDDG</sequence>
<dbReference type="GO" id="GO:0004519">
    <property type="term" value="F:endonuclease activity"/>
    <property type="evidence" value="ECO:0007669"/>
    <property type="project" value="UniProtKB-KW"/>
</dbReference>
<dbReference type="CDD" id="cd00085">
    <property type="entry name" value="HNHc"/>
    <property type="match status" value="1"/>
</dbReference>
<accession>A0ABS9TUP4</accession>
<dbReference type="InterPro" id="IPR002711">
    <property type="entry name" value="HNH"/>
</dbReference>
<evidence type="ECO:0000313" key="3">
    <source>
        <dbReference type="Proteomes" id="UP001299970"/>
    </source>
</evidence>
<proteinExistence type="predicted"/>
<keyword evidence="2" id="KW-0540">Nuclease</keyword>
<feature type="domain" description="HNH nuclease" evidence="1">
    <location>
        <begin position="104"/>
        <end position="157"/>
    </location>
</feature>
<organism evidence="2 3">
    <name type="scientific">Pseudonocardia alaniniphila</name>
    <dbReference type="NCBI Taxonomy" id="75291"/>
    <lineage>
        <taxon>Bacteria</taxon>
        <taxon>Bacillati</taxon>
        <taxon>Actinomycetota</taxon>
        <taxon>Actinomycetes</taxon>
        <taxon>Pseudonocardiales</taxon>
        <taxon>Pseudonocardiaceae</taxon>
        <taxon>Pseudonocardia</taxon>
    </lineage>
</organism>
<evidence type="ECO:0000259" key="1">
    <source>
        <dbReference type="SMART" id="SM00507"/>
    </source>
</evidence>
<comment type="caution">
    <text evidence="2">The sequence shown here is derived from an EMBL/GenBank/DDBJ whole genome shotgun (WGS) entry which is preliminary data.</text>
</comment>
<evidence type="ECO:0000313" key="2">
    <source>
        <dbReference type="EMBL" id="MCH6172280.1"/>
    </source>
</evidence>
<dbReference type="EMBL" id="JAKXMK010000063">
    <property type="protein sequence ID" value="MCH6172280.1"/>
    <property type="molecule type" value="Genomic_DNA"/>
</dbReference>
<name>A0ABS9TUP4_9PSEU</name>
<dbReference type="Pfam" id="PF01844">
    <property type="entry name" value="HNH"/>
    <property type="match status" value="1"/>
</dbReference>
<dbReference type="Gene3D" id="1.10.30.50">
    <property type="match status" value="1"/>
</dbReference>